<evidence type="ECO:0000313" key="1">
    <source>
        <dbReference type="EMBL" id="VVT32319.1"/>
    </source>
</evidence>
<evidence type="ECO:0000313" key="2">
    <source>
        <dbReference type="Proteomes" id="UP000326857"/>
    </source>
</evidence>
<dbReference type="EMBL" id="CABVLI010000052">
    <property type="protein sequence ID" value="VVT32319.1"/>
    <property type="molecule type" value="Genomic_DNA"/>
</dbReference>
<proteinExistence type="predicted"/>
<sequence length="26" mass="2957">MILLGHNYETYSLQCAFSKPNINGSR</sequence>
<dbReference type="Proteomes" id="UP000326857">
    <property type="component" value="Unassembled WGS sequence"/>
</dbReference>
<dbReference type="AlphaFoldDB" id="A0A5E8ATL5"/>
<organism evidence="1 2">
    <name type="scientific">Sphingomonas aurantiaca</name>
    <dbReference type="NCBI Taxonomy" id="185949"/>
    <lineage>
        <taxon>Bacteria</taxon>
        <taxon>Pseudomonadati</taxon>
        <taxon>Pseudomonadota</taxon>
        <taxon>Alphaproteobacteria</taxon>
        <taxon>Sphingomonadales</taxon>
        <taxon>Sphingomonadaceae</taxon>
        <taxon>Sphingomonas</taxon>
    </lineage>
</organism>
<name>A0A5E8ATL5_9SPHN</name>
<protein>
    <submittedName>
        <fullName evidence="1">Uncharacterized protein</fullName>
    </submittedName>
</protein>
<accession>A0A5E8ATL5</accession>
<gene>
    <name evidence="1" type="ORF">SPHINGO391_70009</name>
</gene>
<reference evidence="1 2" key="1">
    <citation type="submission" date="2019-09" db="EMBL/GenBank/DDBJ databases">
        <authorList>
            <person name="Dittami M. S."/>
        </authorList>
    </citation>
    <scope>NUCLEOTIDE SEQUENCE [LARGE SCALE GENOMIC DNA]</scope>
    <source>
        <strain evidence="1">SPHINGO391</strain>
    </source>
</reference>